<name>A0A914DBV1_9BILA</name>
<reference evidence="3" key="1">
    <citation type="submission" date="2022-11" db="UniProtKB">
        <authorList>
            <consortium name="WormBaseParasite"/>
        </authorList>
    </citation>
    <scope>IDENTIFICATION</scope>
</reference>
<dbReference type="WBParaSite" id="ACRNAN_scaffold21413.g32886.t1">
    <property type="protein sequence ID" value="ACRNAN_scaffold21413.g32886.t1"/>
    <property type="gene ID" value="ACRNAN_scaffold21413.g32886"/>
</dbReference>
<evidence type="ECO:0000256" key="1">
    <source>
        <dbReference type="SAM" id="Coils"/>
    </source>
</evidence>
<proteinExistence type="predicted"/>
<keyword evidence="1" id="KW-0175">Coiled coil</keyword>
<dbReference type="Proteomes" id="UP000887540">
    <property type="component" value="Unplaced"/>
</dbReference>
<feature type="coiled-coil region" evidence="1">
    <location>
        <begin position="43"/>
        <end position="77"/>
    </location>
</feature>
<dbReference type="AlphaFoldDB" id="A0A914DBV1"/>
<protein>
    <submittedName>
        <fullName evidence="3">Uncharacterized protein</fullName>
    </submittedName>
</protein>
<evidence type="ECO:0000313" key="2">
    <source>
        <dbReference type="Proteomes" id="UP000887540"/>
    </source>
</evidence>
<organism evidence="2 3">
    <name type="scientific">Acrobeloides nanus</name>
    <dbReference type="NCBI Taxonomy" id="290746"/>
    <lineage>
        <taxon>Eukaryota</taxon>
        <taxon>Metazoa</taxon>
        <taxon>Ecdysozoa</taxon>
        <taxon>Nematoda</taxon>
        <taxon>Chromadorea</taxon>
        <taxon>Rhabditida</taxon>
        <taxon>Tylenchina</taxon>
        <taxon>Cephalobomorpha</taxon>
        <taxon>Cephaloboidea</taxon>
        <taxon>Cephalobidae</taxon>
        <taxon>Acrobeloides</taxon>
    </lineage>
</organism>
<keyword evidence="2" id="KW-1185">Reference proteome</keyword>
<evidence type="ECO:0000313" key="3">
    <source>
        <dbReference type="WBParaSite" id="ACRNAN_scaffold21413.g32886.t1"/>
    </source>
</evidence>
<sequence length="90" mass="10618">MTIVFQDIFYDAKMIFKKGNKKVQLVFHKVNKKQLSFETFAVINELKEKFDSLEHELKVKIEENKQLKNELSTLTNHFIEINSTTLNAID</sequence>
<accession>A0A914DBV1</accession>